<dbReference type="GO" id="GO:0033592">
    <property type="term" value="F:RNA strand annealing activity"/>
    <property type="evidence" value="ECO:0007669"/>
    <property type="project" value="TreeGrafter"/>
</dbReference>
<dbReference type="Pfam" id="PF00270">
    <property type="entry name" value="DEAD"/>
    <property type="match status" value="1"/>
</dbReference>
<sequence length="384" mass="43447">MNNKLQDEKAFFSLMHPFLQRIWKRSNFTERTAIQREAIPLIFDGKDVIAESPTGSGKTLAYLLPLLQIMEENSKNVQVVILASSHELVMQIHQELQKWTEGSEFWSASLIGGASMKRQLEKLKKRPQFIVGTPGRIFELIKQKKLKMHEVKTIVLDEGDQLLVPEHKNEIQSIIKSTLSDRQVVLFSATLPQNIEDEAKSFMNNPKIIKIQEAKNQPNVEHVYVVCEQRDKIDVLRKMIRTEELKALVFVKEIGNLSVLAEKLQYKGSCVGVLHSDTKKQDRENAIKGFRSGIYPILLATDVAARGLDISDLTHVINLDLPKDVTQYVHRAGRTGRLGSASAGTVISIVTPYEARLLAKYGRKLGIIILKKELHKGKLIDARE</sequence>
<evidence type="ECO:0000256" key="3">
    <source>
        <dbReference type="ARBA" id="ARBA00022806"/>
    </source>
</evidence>
<dbReference type="GO" id="GO:0005524">
    <property type="term" value="F:ATP binding"/>
    <property type="evidence" value="ECO:0007669"/>
    <property type="project" value="UniProtKB-KW"/>
</dbReference>
<dbReference type="GO" id="GO:0005829">
    <property type="term" value="C:cytosol"/>
    <property type="evidence" value="ECO:0007669"/>
    <property type="project" value="TreeGrafter"/>
</dbReference>
<dbReference type="Gene3D" id="3.40.50.300">
    <property type="entry name" value="P-loop containing nucleotide triphosphate hydrolases"/>
    <property type="match status" value="2"/>
</dbReference>
<dbReference type="GO" id="GO:0005840">
    <property type="term" value="C:ribosome"/>
    <property type="evidence" value="ECO:0007669"/>
    <property type="project" value="TreeGrafter"/>
</dbReference>
<dbReference type="InterPro" id="IPR011545">
    <property type="entry name" value="DEAD/DEAH_box_helicase_dom"/>
</dbReference>
<dbReference type="SMART" id="SM00490">
    <property type="entry name" value="HELICc"/>
    <property type="match status" value="1"/>
</dbReference>
<dbReference type="InterPro" id="IPR044742">
    <property type="entry name" value="DEAD/DEAH_RhlB"/>
</dbReference>
<reference evidence="7" key="1">
    <citation type="submission" date="2022-06" db="EMBL/GenBank/DDBJ databases">
        <title>Aquibacillus sp. a new bacterium isolated from soil saline samples.</title>
        <authorList>
            <person name="Galisteo C."/>
            <person name="De La Haba R."/>
            <person name="Sanchez-Porro C."/>
            <person name="Ventosa A."/>
        </authorList>
    </citation>
    <scope>NUCLEOTIDE SEQUENCE</scope>
    <source>
        <strain evidence="7">3ASR75-11</strain>
    </source>
</reference>
<evidence type="ECO:0000256" key="1">
    <source>
        <dbReference type="ARBA" id="ARBA00022741"/>
    </source>
</evidence>
<dbReference type="SUPFAM" id="SSF52540">
    <property type="entry name" value="P-loop containing nucleoside triphosphate hydrolases"/>
    <property type="match status" value="1"/>
</dbReference>
<dbReference type="PANTHER" id="PTHR47963:SF7">
    <property type="entry name" value="ATP-DEPENDENT RNA HELICASE YFML-RELATED"/>
    <property type="match status" value="1"/>
</dbReference>
<name>A0A9X4AMS7_9BACI</name>
<dbReference type="Proteomes" id="UP001145050">
    <property type="component" value="Unassembled WGS sequence"/>
</dbReference>
<dbReference type="EMBL" id="JAMQKB010000002">
    <property type="protein sequence ID" value="MDC3423818.1"/>
    <property type="molecule type" value="Genomic_DNA"/>
</dbReference>
<dbReference type="CDD" id="cd00268">
    <property type="entry name" value="DEADc"/>
    <property type="match status" value="1"/>
</dbReference>
<dbReference type="InterPro" id="IPR050547">
    <property type="entry name" value="DEAD_box_RNA_helicases"/>
</dbReference>
<keyword evidence="3 7" id="KW-0347">Helicase</keyword>
<keyword evidence="2" id="KW-0378">Hydrolase</keyword>
<dbReference type="PROSITE" id="PS51194">
    <property type="entry name" value="HELICASE_CTER"/>
    <property type="match status" value="1"/>
</dbReference>
<gene>
    <name evidence="7" type="ORF">NC797_04750</name>
</gene>
<dbReference type="SMART" id="SM00487">
    <property type="entry name" value="DEXDc"/>
    <property type="match status" value="1"/>
</dbReference>
<dbReference type="CDD" id="cd18787">
    <property type="entry name" value="SF2_C_DEAD"/>
    <property type="match status" value="1"/>
</dbReference>
<evidence type="ECO:0000313" key="7">
    <source>
        <dbReference type="EMBL" id="MDC3423818.1"/>
    </source>
</evidence>
<keyword evidence="4" id="KW-0067">ATP-binding</keyword>
<dbReference type="Pfam" id="PF00271">
    <property type="entry name" value="Helicase_C"/>
    <property type="match status" value="1"/>
</dbReference>
<dbReference type="AlphaFoldDB" id="A0A9X4AMS7"/>
<dbReference type="InterPro" id="IPR027417">
    <property type="entry name" value="P-loop_NTPase"/>
</dbReference>
<dbReference type="InterPro" id="IPR014001">
    <property type="entry name" value="Helicase_ATP-bd"/>
</dbReference>
<dbReference type="PROSITE" id="PS51192">
    <property type="entry name" value="HELICASE_ATP_BIND_1"/>
    <property type="match status" value="1"/>
</dbReference>
<dbReference type="RefSeq" id="WP_272435577.1">
    <property type="nucleotide sequence ID" value="NZ_JAMQKB010000002.1"/>
</dbReference>
<evidence type="ECO:0000259" key="6">
    <source>
        <dbReference type="PROSITE" id="PS51194"/>
    </source>
</evidence>
<accession>A0A9X4AMS7</accession>
<comment type="caution">
    <text evidence="7">The sequence shown here is derived from an EMBL/GenBank/DDBJ whole genome shotgun (WGS) entry which is preliminary data.</text>
</comment>
<feature type="domain" description="Helicase C-terminal" evidence="6">
    <location>
        <begin position="234"/>
        <end position="380"/>
    </location>
</feature>
<dbReference type="GO" id="GO:0003724">
    <property type="term" value="F:RNA helicase activity"/>
    <property type="evidence" value="ECO:0007669"/>
    <property type="project" value="TreeGrafter"/>
</dbReference>
<organism evidence="7 8">
    <name type="scientific">Terrihalobacillus insolitus</name>
    <dbReference type="NCBI Taxonomy" id="2950438"/>
    <lineage>
        <taxon>Bacteria</taxon>
        <taxon>Bacillati</taxon>
        <taxon>Bacillota</taxon>
        <taxon>Bacilli</taxon>
        <taxon>Bacillales</taxon>
        <taxon>Bacillaceae</taxon>
        <taxon>Terrihalobacillus</taxon>
    </lineage>
</organism>
<dbReference type="InterPro" id="IPR001650">
    <property type="entry name" value="Helicase_C-like"/>
</dbReference>
<proteinExistence type="predicted"/>
<protein>
    <submittedName>
        <fullName evidence="7">DEAD/DEAH box helicase</fullName>
    </submittedName>
</protein>
<feature type="domain" description="Helicase ATP-binding" evidence="5">
    <location>
        <begin position="39"/>
        <end position="209"/>
    </location>
</feature>
<evidence type="ECO:0000313" key="8">
    <source>
        <dbReference type="Proteomes" id="UP001145050"/>
    </source>
</evidence>
<dbReference type="GO" id="GO:0016787">
    <property type="term" value="F:hydrolase activity"/>
    <property type="evidence" value="ECO:0007669"/>
    <property type="project" value="UniProtKB-KW"/>
</dbReference>
<evidence type="ECO:0000256" key="4">
    <source>
        <dbReference type="ARBA" id="ARBA00022840"/>
    </source>
</evidence>
<keyword evidence="1" id="KW-0547">Nucleotide-binding</keyword>
<evidence type="ECO:0000259" key="5">
    <source>
        <dbReference type="PROSITE" id="PS51192"/>
    </source>
</evidence>
<dbReference type="GO" id="GO:0009409">
    <property type="term" value="P:response to cold"/>
    <property type="evidence" value="ECO:0007669"/>
    <property type="project" value="TreeGrafter"/>
</dbReference>
<keyword evidence="8" id="KW-1185">Reference proteome</keyword>
<evidence type="ECO:0000256" key="2">
    <source>
        <dbReference type="ARBA" id="ARBA00022801"/>
    </source>
</evidence>
<dbReference type="PANTHER" id="PTHR47963">
    <property type="entry name" value="DEAD-BOX ATP-DEPENDENT RNA HELICASE 47, MITOCHONDRIAL"/>
    <property type="match status" value="1"/>
</dbReference>